<dbReference type="Pfam" id="PF00400">
    <property type="entry name" value="WD40"/>
    <property type="match status" value="2"/>
</dbReference>
<feature type="non-terminal residue" evidence="1">
    <location>
        <position position="1"/>
    </location>
</feature>
<evidence type="ECO:0000313" key="1">
    <source>
        <dbReference type="EMBL" id="JAP94540.1"/>
    </source>
</evidence>
<accession>A0A146KCJ4</accession>
<dbReference type="SUPFAM" id="SSF50978">
    <property type="entry name" value="WD40 repeat-like"/>
    <property type="match status" value="1"/>
</dbReference>
<dbReference type="InterPro" id="IPR036322">
    <property type="entry name" value="WD40_repeat_dom_sf"/>
</dbReference>
<reference evidence="1" key="1">
    <citation type="submission" date="2015-07" db="EMBL/GenBank/DDBJ databases">
        <title>Adaptation to a free-living lifestyle via gene acquisitions in the diplomonad Trepomonas sp. PC1.</title>
        <authorList>
            <person name="Xu F."/>
            <person name="Jerlstrom-Hultqvist J."/>
            <person name="Kolisko M."/>
            <person name="Simpson A.G.B."/>
            <person name="Roger A.J."/>
            <person name="Svard S.G."/>
            <person name="Andersson J.O."/>
        </authorList>
    </citation>
    <scope>NUCLEOTIDE SEQUENCE</scope>
    <source>
        <strain evidence="1">PC1</strain>
    </source>
</reference>
<dbReference type="AlphaFoldDB" id="A0A146KCJ4"/>
<protein>
    <submittedName>
        <fullName evidence="1">Uncharacterized protein</fullName>
    </submittedName>
</protein>
<dbReference type="InterPro" id="IPR015943">
    <property type="entry name" value="WD40/YVTN_repeat-like_dom_sf"/>
</dbReference>
<dbReference type="SMART" id="SM00320">
    <property type="entry name" value="WD40"/>
    <property type="match status" value="2"/>
</dbReference>
<dbReference type="Gene3D" id="2.130.10.10">
    <property type="entry name" value="YVTN repeat-like/Quinoprotein amine dehydrogenase"/>
    <property type="match status" value="2"/>
</dbReference>
<dbReference type="InterPro" id="IPR001680">
    <property type="entry name" value="WD40_rpt"/>
</dbReference>
<organism evidence="1">
    <name type="scientific">Trepomonas sp. PC1</name>
    <dbReference type="NCBI Taxonomy" id="1076344"/>
    <lineage>
        <taxon>Eukaryota</taxon>
        <taxon>Metamonada</taxon>
        <taxon>Diplomonadida</taxon>
        <taxon>Hexamitidae</taxon>
        <taxon>Hexamitinae</taxon>
        <taxon>Trepomonas</taxon>
    </lineage>
</organism>
<sequence length="399" mass="45050">NIIMCFDDATDDIICLECHPEQKHVVLCGSQDNNIYIFDTIQQMVLAKIADFTDSITHVKWVANNQFLASSLDGTLSLYQFDISEFPQPMLVNSISGLSNLSYFQICKQYVFAISEDQQFYMIDFSQSPPQLITCIYLENLIDFQVYKSNVILIGTTFTFYDFKANEQKQIQVTNLNDGKPTASLIDKSRQLLFVGYDNGCVEVLQIGNQKLTKLQQLAGLTIAGVNQIKQQVINGLQYYYVATNDSVYVYETNLVVRSCFKCVTQGASVMAFKFTDLESQLIQIQNRVNSEIAQEGAQLQIVQSQNVKQFSNCQLICGMTSGQICVFDALSLEKICDFDAIQVDEDAKPVLSIDLNEQGVVVSGDAFLYVYSADFDKMREEQLKLEEQSLENVDDEIE</sequence>
<gene>
    <name evidence="1" type="ORF">TPC1_12773</name>
</gene>
<dbReference type="EMBL" id="GDID01002066">
    <property type="protein sequence ID" value="JAP94540.1"/>
    <property type="molecule type" value="Transcribed_RNA"/>
</dbReference>
<proteinExistence type="predicted"/>
<name>A0A146KCJ4_9EUKA</name>